<reference evidence="2 3" key="1">
    <citation type="submission" date="2024-04" db="EMBL/GenBank/DDBJ databases">
        <authorList>
            <person name="Fracassetti M."/>
        </authorList>
    </citation>
    <scope>NUCLEOTIDE SEQUENCE [LARGE SCALE GENOMIC DNA]</scope>
</reference>
<evidence type="ECO:0000256" key="1">
    <source>
        <dbReference type="SAM" id="MobiDB-lite"/>
    </source>
</evidence>
<dbReference type="Proteomes" id="UP001497516">
    <property type="component" value="Chromosome 9"/>
</dbReference>
<keyword evidence="3" id="KW-1185">Reference proteome</keyword>
<accession>A0AAV2GMQ0</accession>
<feature type="compositionally biased region" description="Polar residues" evidence="1">
    <location>
        <begin position="16"/>
        <end position="30"/>
    </location>
</feature>
<organism evidence="2 3">
    <name type="scientific">Linum trigynum</name>
    <dbReference type="NCBI Taxonomy" id="586398"/>
    <lineage>
        <taxon>Eukaryota</taxon>
        <taxon>Viridiplantae</taxon>
        <taxon>Streptophyta</taxon>
        <taxon>Embryophyta</taxon>
        <taxon>Tracheophyta</taxon>
        <taxon>Spermatophyta</taxon>
        <taxon>Magnoliopsida</taxon>
        <taxon>eudicotyledons</taxon>
        <taxon>Gunneridae</taxon>
        <taxon>Pentapetalae</taxon>
        <taxon>rosids</taxon>
        <taxon>fabids</taxon>
        <taxon>Malpighiales</taxon>
        <taxon>Linaceae</taxon>
        <taxon>Linum</taxon>
    </lineage>
</organism>
<dbReference type="AlphaFoldDB" id="A0AAV2GMQ0"/>
<evidence type="ECO:0000313" key="2">
    <source>
        <dbReference type="EMBL" id="CAL1411552.1"/>
    </source>
</evidence>
<name>A0AAV2GMQ0_9ROSI</name>
<gene>
    <name evidence="2" type="ORF">LTRI10_LOCUS50901</name>
</gene>
<protein>
    <submittedName>
        <fullName evidence="2">Uncharacterized protein</fullName>
    </submittedName>
</protein>
<dbReference type="EMBL" id="OZ034822">
    <property type="protein sequence ID" value="CAL1411552.1"/>
    <property type="molecule type" value="Genomic_DNA"/>
</dbReference>
<sequence length="114" mass="12320">MLQATGESPRQEPTSDKNPSPTKTRFGTMNQRGCGEDPDCRLLLNLVCGWVGLKAIGWLVADSRAEGESGGTLRSTEISHDEAGSGELINTPLLGVVWVTPREWCSKESRCACN</sequence>
<proteinExistence type="predicted"/>
<evidence type="ECO:0000313" key="3">
    <source>
        <dbReference type="Proteomes" id="UP001497516"/>
    </source>
</evidence>
<feature type="region of interest" description="Disordered" evidence="1">
    <location>
        <begin position="1"/>
        <end position="30"/>
    </location>
</feature>